<name>A0ABP8G7F3_9BACT</name>
<accession>A0ABP8G7F3</accession>
<organism evidence="1 2">
    <name type="scientific">Compostibacter hankyongensis</name>
    <dbReference type="NCBI Taxonomy" id="1007089"/>
    <lineage>
        <taxon>Bacteria</taxon>
        <taxon>Pseudomonadati</taxon>
        <taxon>Bacteroidota</taxon>
        <taxon>Chitinophagia</taxon>
        <taxon>Chitinophagales</taxon>
        <taxon>Chitinophagaceae</taxon>
        <taxon>Compostibacter</taxon>
    </lineage>
</organism>
<dbReference type="EMBL" id="BAABFN010000022">
    <property type="protein sequence ID" value="GAA4318834.1"/>
    <property type="molecule type" value="Genomic_DNA"/>
</dbReference>
<keyword evidence="2" id="KW-1185">Reference proteome</keyword>
<gene>
    <name evidence="1" type="ORF">GCM10023143_31880</name>
</gene>
<protein>
    <recommendedName>
        <fullName evidence="3">DUF3822 family protein</fullName>
    </recommendedName>
</protein>
<sequence length="291" mass="32531">MSDVSTLSPAFVVEDAAALSGTDLSRCILLVTAGSHQFSYVVLDPLNNLFICLKSYQYGSSPGKEMFPEMLARCIGGDELLHAAFGEIRLGLDEPVHTLVPRAYFQPGRRRDYLSFLFGERPELAVRHDLLTATDAVNVYGIDNRLLEQLKETFPGAKVIHTETAWLSSLLKEHGAETGKQLYLRILPQRLTLTLLEKDKLLYHQTFFFQHELDVVYHTLQVCREYGLDPAAAAVRIGGEVAADAKVCRELAACLPRMGWLDRPSGFHYGEPFSRYPAHHFYSQLALAVCG</sequence>
<evidence type="ECO:0000313" key="2">
    <source>
        <dbReference type="Proteomes" id="UP001501207"/>
    </source>
</evidence>
<comment type="caution">
    <text evidence="1">The sequence shown here is derived from an EMBL/GenBank/DDBJ whole genome shotgun (WGS) entry which is preliminary data.</text>
</comment>
<dbReference type="Gene3D" id="3.30.420.250">
    <property type="match status" value="1"/>
</dbReference>
<evidence type="ECO:0008006" key="3">
    <source>
        <dbReference type="Google" id="ProtNLM"/>
    </source>
</evidence>
<dbReference type="Pfam" id="PF12864">
    <property type="entry name" value="DUF3822"/>
    <property type="match status" value="1"/>
</dbReference>
<proteinExistence type="predicted"/>
<dbReference type="CDD" id="cd24013">
    <property type="entry name" value="ASKHA_ATPase_BT3980-like"/>
    <property type="match status" value="1"/>
</dbReference>
<dbReference type="RefSeq" id="WP_344981211.1">
    <property type="nucleotide sequence ID" value="NZ_BAABFN010000022.1"/>
</dbReference>
<dbReference type="Gene3D" id="3.30.420.260">
    <property type="match status" value="1"/>
</dbReference>
<reference evidence="2" key="1">
    <citation type="journal article" date="2019" name="Int. J. Syst. Evol. Microbiol.">
        <title>The Global Catalogue of Microorganisms (GCM) 10K type strain sequencing project: providing services to taxonomists for standard genome sequencing and annotation.</title>
        <authorList>
            <consortium name="The Broad Institute Genomics Platform"/>
            <consortium name="The Broad Institute Genome Sequencing Center for Infectious Disease"/>
            <person name="Wu L."/>
            <person name="Ma J."/>
        </authorList>
    </citation>
    <scope>NUCLEOTIDE SEQUENCE [LARGE SCALE GENOMIC DNA]</scope>
    <source>
        <strain evidence="2">JCM 17664</strain>
    </source>
</reference>
<dbReference type="Proteomes" id="UP001501207">
    <property type="component" value="Unassembled WGS sequence"/>
</dbReference>
<evidence type="ECO:0000313" key="1">
    <source>
        <dbReference type="EMBL" id="GAA4318834.1"/>
    </source>
</evidence>
<dbReference type="InterPro" id="IPR024213">
    <property type="entry name" value="DUF3822"/>
</dbReference>